<feature type="compositionally biased region" description="Basic and acidic residues" evidence="1">
    <location>
        <begin position="180"/>
        <end position="200"/>
    </location>
</feature>
<keyword evidence="2" id="KW-0472">Membrane</keyword>
<dbReference type="EMBL" id="QZEZ01000002">
    <property type="protein sequence ID" value="RJK96876.1"/>
    <property type="molecule type" value="Genomic_DNA"/>
</dbReference>
<gene>
    <name evidence="3" type="ORF">D5H78_06370</name>
</gene>
<feature type="transmembrane region" description="Helical" evidence="2">
    <location>
        <begin position="241"/>
        <end position="260"/>
    </location>
</feature>
<feature type="compositionally biased region" description="Acidic residues" evidence="1">
    <location>
        <begin position="168"/>
        <end position="179"/>
    </location>
</feature>
<feature type="compositionally biased region" description="Low complexity" evidence="1">
    <location>
        <begin position="95"/>
        <end position="105"/>
    </location>
</feature>
<dbReference type="RefSeq" id="WP_119949592.1">
    <property type="nucleotide sequence ID" value="NZ_QZEZ01000002.1"/>
</dbReference>
<comment type="caution">
    <text evidence="3">The sequence shown here is derived from an EMBL/GenBank/DDBJ whole genome shotgun (WGS) entry which is preliminary data.</text>
</comment>
<feature type="transmembrane region" description="Helical" evidence="2">
    <location>
        <begin position="217"/>
        <end position="235"/>
    </location>
</feature>
<accession>A0A3A3ZL57</accession>
<name>A0A3A3ZL57_9ACTN</name>
<organism evidence="3 4">
    <name type="scientific">Vallicoccus soli</name>
    <dbReference type="NCBI Taxonomy" id="2339232"/>
    <lineage>
        <taxon>Bacteria</taxon>
        <taxon>Bacillati</taxon>
        <taxon>Actinomycetota</taxon>
        <taxon>Actinomycetes</taxon>
        <taxon>Motilibacterales</taxon>
        <taxon>Vallicoccaceae</taxon>
        <taxon>Vallicoccus</taxon>
    </lineage>
</organism>
<protein>
    <recommendedName>
        <fullName evidence="5">DUF308 domain-containing protein</fullName>
    </recommendedName>
</protein>
<dbReference type="Proteomes" id="UP000265614">
    <property type="component" value="Unassembled WGS sequence"/>
</dbReference>
<proteinExistence type="predicted"/>
<dbReference type="AlphaFoldDB" id="A0A3A3ZL57"/>
<evidence type="ECO:0000313" key="3">
    <source>
        <dbReference type="EMBL" id="RJK96876.1"/>
    </source>
</evidence>
<evidence type="ECO:0008006" key="5">
    <source>
        <dbReference type="Google" id="ProtNLM"/>
    </source>
</evidence>
<feature type="region of interest" description="Disordered" evidence="1">
    <location>
        <begin position="83"/>
        <end position="115"/>
    </location>
</feature>
<evidence type="ECO:0000256" key="1">
    <source>
        <dbReference type="SAM" id="MobiDB-lite"/>
    </source>
</evidence>
<feature type="region of interest" description="Disordered" evidence="1">
    <location>
        <begin position="153"/>
        <end position="208"/>
    </location>
</feature>
<sequence>MAGPAGRGNGLTAAAYVPLADLQPYVADAVLDLLADAGIAAYAAPAGERRTSEIVAPRVRSVLDRVYVDSGSRERARTLLAAAREDLEGGPAGPAGPAAPASPSSPASPPAAPSDDEVWAQLVASYDAPAPAGAGPWPDAEDVAREDVPRGLRWRRADDAAPAGAGGEDADGTGDPDDDWGPRRPEGGEPAPRRDPEEHFVPPPPPPLPRGDAVSRWAWLGLLGTPVFFFLAVLLDLDLEGWMVLLGVAAFVGGFVVLVARMGDGRGDADDGAVV</sequence>
<evidence type="ECO:0000256" key="2">
    <source>
        <dbReference type="SAM" id="Phobius"/>
    </source>
</evidence>
<keyword evidence="2" id="KW-1133">Transmembrane helix</keyword>
<evidence type="ECO:0000313" key="4">
    <source>
        <dbReference type="Proteomes" id="UP000265614"/>
    </source>
</evidence>
<keyword evidence="4" id="KW-1185">Reference proteome</keyword>
<keyword evidence="2" id="KW-0812">Transmembrane</keyword>
<reference evidence="3 4" key="1">
    <citation type="submission" date="2018-09" db="EMBL/GenBank/DDBJ databases">
        <title>YIM 75000 draft genome.</title>
        <authorList>
            <person name="Tang S."/>
            <person name="Feng Y."/>
        </authorList>
    </citation>
    <scope>NUCLEOTIDE SEQUENCE [LARGE SCALE GENOMIC DNA]</scope>
    <source>
        <strain evidence="3 4">YIM 75000</strain>
    </source>
</reference>